<evidence type="ECO:0000256" key="4">
    <source>
        <dbReference type="ARBA" id="ARBA00022452"/>
    </source>
</evidence>
<dbReference type="PROSITE" id="PS52016">
    <property type="entry name" value="TONB_DEPENDENT_REC_3"/>
    <property type="match status" value="1"/>
</dbReference>
<dbReference type="AlphaFoldDB" id="A0A1C3K477"/>
<dbReference type="NCBIfam" id="TIGR01783">
    <property type="entry name" value="TonB-siderophor"/>
    <property type="match status" value="1"/>
</dbReference>
<evidence type="ECO:0000256" key="9">
    <source>
        <dbReference type="ARBA" id="ARBA00023065"/>
    </source>
</evidence>
<keyword evidence="11 14" id="KW-0472">Membrane</keyword>
<evidence type="ECO:0000256" key="8">
    <source>
        <dbReference type="ARBA" id="ARBA00023004"/>
    </source>
</evidence>
<dbReference type="STRING" id="1851544.ODI_03021"/>
<dbReference type="InterPro" id="IPR010917">
    <property type="entry name" value="TonB_rcpt_CS"/>
</dbReference>
<dbReference type="GO" id="GO:0009279">
    <property type="term" value="C:cell outer membrane"/>
    <property type="evidence" value="ECO:0007669"/>
    <property type="project" value="UniProtKB-SubCell"/>
</dbReference>
<keyword evidence="6 14" id="KW-0812">Transmembrane</keyword>
<dbReference type="Pfam" id="PF00593">
    <property type="entry name" value="TonB_dep_Rec_b-barrel"/>
    <property type="match status" value="1"/>
</dbReference>
<dbReference type="OrthoDB" id="174652at2"/>
<dbReference type="PANTHER" id="PTHR32552">
    <property type="entry name" value="FERRICHROME IRON RECEPTOR-RELATED"/>
    <property type="match status" value="1"/>
</dbReference>
<keyword evidence="20" id="KW-1185">Reference proteome</keyword>
<keyword evidence="10 16" id="KW-0798">TonB box</keyword>
<evidence type="ECO:0000313" key="18">
    <source>
        <dbReference type="EMBL" id="SBT26205.1"/>
    </source>
</evidence>
<evidence type="ECO:0000313" key="19">
    <source>
        <dbReference type="EMBL" id="SOE51298.1"/>
    </source>
</evidence>
<sequence>MSFPPQQRVGAKAARPAPFVRPRALAISLAVLFSAGVLALPGRPAKAQSPQAAATLHAVNLAAGPLSESLTLLARQTGAQILFSEALTGGLQSGALHGNYAAEDALRLLLAGSGLSAQAHGAQTYTVIRAAAQANEPTALAPVRVLGVTEGSGSYTTHLTNTATKLDLSLRETPQSVTVMTHKRMEDQGLDEISKVLEQTTGLYFNNTNVVGGDSNFVYSRGFELQNYQVNGVPRSTRFGFKNDIADTAVFDRVEVVRGASGLLNGIGEPSGAVNLVRKLPTRGFQAHVAAKAGSWDFYRVEGDISTPLSESDKVRGRLVAVHQDNGTFMDRVKMRKDIVYGVVEADLMPGTVLSAGVEYQKHRSTGAGSAQQGTRLSFTDGTPTGFSRSANLAADWAYTDRENLTLFSTLQHYFENDWRVQLDVEHSRREFDIVQAGLSNNLTRQGGGAFRAIRYGGKPEQSSVGLYATGPFELFGRRHELVLGGNFSKMEGRDRGFQRLDANIGNASDFIRTGDYPYTYLAPNGNGSTTHDKQSGAYASARLKPTDRLSVILGGRISNWKTRTDRYTAAGAFTRGVTNEESSVFTPYAGLVFDVTRNVSVYGSYTDIFQPSTNYDSNGELLKPAEGTNIEGGVKLAFLEDRLNLSAAYFETKKDKLPEYVPGPGGSTSYGPTGQYIYKAVDGTKTTGYELEVSGQLTPAWQVAGGYSYSSPKDANGDARLTYIPRRMFKLFTSYRPAWLVEGLTLGANVRWQNRIYDAQHSQGSVAVVDVMAQYEVNRNLTATLNLNNVFDKAYFTNINANNGWYGEPRSAYVNLRYAF</sequence>
<dbReference type="Pfam" id="PF07660">
    <property type="entry name" value="STN"/>
    <property type="match status" value="1"/>
</dbReference>
<comment type="subcellular location">
    <subcellularLocation>
        <location evidence="1 14">Cell outer membrane</location>
        <topology evidence="1 14">Multi-pass membrane protein</topology>
    </subcellularLocation>
</comment>
<protein>
    <submittedName>
        <fullName evidence="18">TonB-dependent siderophore receptor</fullName>
    </submittedName>
</protein>
<keyword evidence="3 14" id="KW-0813">Transport</keyword>
<keyword evidence="4 14" id="KW-1134">Transmembrane beta strand</keyword>
<evidence type="ECO:0000256" key="14">
    <source>
        <dbReference type="PROSITE-ProRule" id="PRU01360"/>
    </source>
</evidence>
<dbReference type="Gene3D" id="2.40.170.20">
    <property type="entry name" value="TonB-dependent receptor, beta-barrel domain"/>
    <property type="match status" value="1"/>
</dbReference>
<dbReference type="Pfam" id="PF07715">
    <property type="entry name" value="Plug"/>
    <property type="match status" value="1"/>
</dbReference>
<dbReference type="SUPFAM" id="SSF56935">
    <property type="entry name" value="Porins"/>
    <property type="match status" value="1"/>
</dbReference>
<evidence type="ECO:0000256" key="13">
    <source>
        <dbReference type="ARBA" id="ARBA00023237"/>
    </source>
</evidence>
<dbReference type="GO" id="GO:0038023">
    <property type="term" value="F:signaling receptor activity"/>
    <property type="evidence" value="ECO:0007669"/>
    <property type="project" value="InterPro"/>
</dbReference>
<name>A0A1C3K477_9BURK</name>
<reference evidence="18 20" key="1">
    <citation type="submission" date="2016-06" db="EMBL/GenBank/DDBJ databases">
        <authorList>
            <person name="Kjaerup R.B."/>
            <person name="Dalgaard T.S."/>
            <person name="Juul-Madsen H.R."/>
        </authorList>
    </citation>
    <scope>NUCLEOTIDE SEQUENCE [LARGE SCALE GENOMIC DNA]</scope>
    <source>
        <strain evidence="18">Orrdi1</strain>
    </source>
</reference>
<evidence type="ECO:0000256" key="3">
    <source>
        <dbReference type="ARBA" id="ARBA00022448"/>
    </source>
</evidence>
<evidence type="ECO:0000256" key="1">
    <source>
        <dbReference type="ARBA" id="ARBA00004571"/>
    </source>
</evidence>
<dbReference type="PANTHER" id="PTHR32552:SF74">
    <property type="entry name" value="HYDROXAMATE SIDEROPHORE RECEPTOR FHUE"/>
    <property type="match status" value="1"/>
</dbReference>
<evidence type="ECO:0000313" key="20">
    <source>
        <dbReference type="Proteomes" id="UP000078558"/>
    </source>
</evidence>
<dbReference type="Gene3D" id="2.170.130.10">
    <property type="entry name" value="TonB-dependent receptor, plug domain"/>
    <property type="match status" value="1"/>
</dbReference>
<dbReference type="CDD" id="cd01347">
    <property type="entry name" value="ligand_gated_channel"/>
    <property type="match status" value="1"/>
</dbReference>
<dbReference type="InterPro" id="IPR011662">
    <property type="entry name" value="Secretin/TonB_short_N"/>
</dbReference>
<gene>
    <name evidence="18" type="ORF">ODI_03021</name>
    <name evidence="19" type="ORF">ODI_R3338</name>
</gene>
<evidence type="ECO:0000256" key="12">
    <source>
        <dbReference type="ARBA" id="ARBA00023170"/>
    </source>
</evidence>
<dbReference type="RefSeq" id="WP_067755574.1">
    <property type="nucleotide sequence ID" value="NZ_LT907988.1"/>
</dbReference>
<evidence type="ECO:0000256" key="2">
    <source>
        <dbReference type="ARBA" id="ARBA00009810"/>
    </source>
</evidence>
<feature type="domain" description="Secretin/TonB short N-terminal" evidence="17">
    <location>
        <begin position="79"/>
        <end position="130"/>
    </location>
</feature>
<dbReference type="KEGG" id="odi:ODI_R3338"/>
<dbReference type="InterPro" id="IPR000531">
    <property type="entry name" value="Beta-barrel_TonB"/>
</dbReference>
<keyword evidence="13 14" id="KW-0998">Cell outer membrane</keyword>
<dbReference type="InterPro" id="IPR036942">
    <property type="entry name" value="Beta-barrel_TonB_sf"/>
</dbReference>
<evidence type="ECO:0000256" key="6">
    <source>
        <dbReference type="ARBA" id="ARBA00022692"/>
    </source>
</evidence>
<dbReference type="InterPro" id="IPR037066">
    <property type="entry name" value="Plug_dom_sf"/>
</dbReference>
<comment type="similarity">
    <text evidence="2 14 16">Belongs to the TonB-dependent receptor family.</text>
</comment>
<dbReference type="InterPro" id="IPR010105">
    <property type="entry name" value="TonB_sidphr_rcpt"/>
</dbReference>
<keyword evidence="12 18" id="KW-0675">Receptor</keyword>
<dbReference type="PROSITE" id="PS01156">
    <property type="entry name" value="TONB_DEPENDENT_REC_2"/>
    <property type="match status" value="1"/>
</dbReference>
<keyword evidence="5" id="KW-0410">Iron transport</keyword>
<evidence type="ECO:0000256" key="5">
    <source>
        <dbReference type="ARBA" id="ARBA00022496"/>
    </source>
</evidence>
<evidence type="ECO:0000256" key="10">
    <source>
        <dbReference type="ARBA" id="ARBA00023077"/>
    </source>
</evidence>
<evidence type="ECO:0000256" key="16">
    <source>
        <dbReference type="RuleBase" id="RU003357"/>
    </source>
</evidence>
<keyword evidence="8" id="KW-0408">Iron</keyword>
<reference evidence="19 20" key="2">
    <citation type="submission" date="2017-08" db="EMBL/GenBank/DDBJ databases">
        <authorList>
            <person name="de Groot N.N."/>
        </authorList>
    </citation>
    <scope>NUCLEOTIDE SEQUENCE [LARGE SCALE GENOMIC DNA]</scope>
    <source>
        <strain evidence="19">Orrdi1</strain>
    </source>
</reference>
<dbReference type="FunFam" id="2.170.130.10:FF:000010">
    <property type="entry name" value="Ferripyoverdine receptor"/>
    <property type="match status" value="1"/>
</dbReference>
<accession>A0A1C3K477</accession>
<dbReference type="EMBL" id="FLRC01000029">
    <property type="protein sequence ID" value="SBT26205.1"/>
    <property type="molecule type" value="Genomic_DNA"/>
</dbReference>
<dbReference type="InterPro" id="IPR012910">
    <property type="entry name" value="Plug_dom"/>
</dbReference>
<dbReference type="Proteomes" id="UP000078558">
    <property type="component" value="Chromosome I"/>
</dbReference>
<evidence type="ECO:0000256" key="7">
    <source>
        <dbReference type="ARBA" id="ARBA00022729"/>
    </source>
</evidence>
<evidence type="ECO:0000259" key="17">
    <source>
        <dbReference type="SMART" id="SM00965"/>
    </source>
</evidence>
<keyword evidence="7" id="KW-0732">Signal</keyword>
<dbReference type="GO" id="GO:0015891">
    <property type="term" value="P:siderophore transport"/>
    <property type="evidence" value="ECO:0007669"/>
    <property type="project" value="InterPro"/>
</dbReference>
<dbReference type="GO" id="GO:0015344">
    <property type="term" value="F:siderophore uptake transmembrane transporter activity"/>
    <property type="evidence" value="ECO:0007669"/>
    <property type="project" value="TreeGrafter"/>
</dbReference>
<feature type="short sequence motif" description="TonB C-terminal box" evidence="15">
    <location>
        <begin position="804"/>
        <end position="821"/>
    </location>
</feature>
<keyword evidence="9" id="KW-0406">Ion transport</keyword>
<evidence type="ECO:0000256" key="11">
    <source>
        <dbReference type="ARBA" id="ARBA00023136"/>
    </source>
</evidence>
<proteinExistence type="inferred from homology"/>
<dbReference type="Gene3D" id="3.55.50.30">
    <property type="match status" value="1"/>
</dbReference>
<dbReference type="EMBL" id="LT907988">
    <property type="protein sequence ID" value="SOE51298.1"/>
    <property type="molecule type" value="Genomic_DNA"/>
</dbReference>
<dbReference type="InterPro" id="IPR039426">
    <property type="entry name" value="TonB-dep_rcpt-like"/>
</dbReference>
<evidence type="ECO:0000256" key="15">
    <source>
        <dbReference type="PROSITE-ProRule" id="PRU10144"/>
    </source>
</evidence>
<dbReference type="SMART" id="SM00965">
    <property type="entry name" value="STN"/>
    <property type="match status" value="1"/>
</dbReference>
<organism evidence="18 20">
    <name type="scientific">Orrella dioscoreae</name>
    <dbReference type="NCBI Taxonomy" id="1851544"/>
    <lineage>
        <taxon>Bacteria</taxon>
        <taxon>Pseudomonadati</taxon>
        <taxon>Pseudomonadota</taxon>
        <taxon>Betaproteobacteria</taxon>
        <taxon>Burkholderiales</taxon>
        <taxon>Alcaligenaceae</taxon>
        <taxon>Orrella</taxon>
    </lineage>
</organism>